<evidence type="ECO:0000313" key="3">
    <source>
        <dbReference type="Proteomes" id="UP000654370"/>
    </source>
</evidence>
<organism evidence="2 3">
    <name type="scientific">Mortierella isabellina</name>
    <name type="common">Filamentous fungus</name>
    <name type="synonym">Umbelopsis isabellina</name>
    <dbReference type="NCBI Taxonomy" id="91625"/>
    <lineage>
        <taxon>Eukaryota</taxon>
        <taxon>Fungi</taxon>
        <taxon>Fungi incertae sedis</taxon>
        <taxon>Mucoromycota</taxon>
        <taxon>Mucoromycotina</taxon>
        <taxon>Umbelopsidomycetes</taxon>
        <taxon>Umbelopsidales</taxon>
        <taxon>Umbelopsidaceae</taxon>
        <taxon>Umbelopsis</taxon>
    </lineage>
</organism>
<proteinExistence type="predicted"/>
<sequence>MTIHAASILHRKADFLKPSYGGCIDDAESGYHRAIDILEDDVQDVNTRKRTLDYLKEGMTLLRACKRQFVSNRTASPTPLSTTSFARKSRSPPPANSLPESSSHLQTIPSEQPPSIYDSVATSESCKNWRYHEAYMAQI</sequence>
<name>A0A8H7U6X7_MORIS</name>
<dbReference type="OrthoDB" id="2257025at2759"/>
<comment type="caution">
    <text evidence="2">The sequence shown here is derived from an EMBL/GenBank/DDBJ whole genome shotgun (WGS) entry which is preliminary data.</text>
</comment>
<dbReference type="AlphaFoldDB" id="A0A8H7U6X7"/>
<gene>
    <name evidence="2" type="ORF">INT43_004883</name>
</gene>
<feature type="region of interest" description="Disordered" evidence="1">
    <location>
        <begin position="73"/>
        <end position="117"/>
    </location>
</feature>
<dbReference type="Proteomes" id="UP000654370">
    <property type="component" value="Unassembled WGS sequence"/>
</dbReference>
<reference evidence="2" key="1">
    <citation type="submission" date="2020-12" db="EMBL/GenBank/DDBJ databases">
        <title>Metabolic potential, ecology and presence of endohyphal bacteria is reflected in genomic diversity of Mucoromycotina.</title>
        <authorList>
            <person name="Muszewska A."/>
            <person name="Okrasinska A."/>
            <person name="Steczkiewicz K."/>
            <person name="Drgas O."/>
            <person name="Orlowska M."/>
            <person name="Perlinska-Lenart U."/>
            <person name="Aleksandrzak-Piekarczyk T."/>
            <person name="Szatraj K."/>
            <person name="Zielenkiewicz U."/>
            <person name="Pilsyk S."/>
            <person name="Malc E."/>
            <person name="Mieczkowski P."/>
            <person name="Kruszewska J.S."/>
            <person name="Biernat P."/>
            <person name="Pawlowska J."/>
        </authorList>
    </citation>
    <scope>NUCLEOTIDE SEQUENCE</scope>
    <source>
        <strain evidence="2">WA0000067209</strain>
    </source>
</reference>
<feature type="compositionally biased region" description="Polar residues" evidence="1">
    <location>
        <begin position="98"/>
        <end position="110"/>
    </location>
</feature>
<feature type="compositionally biased region" description="Polar residues" evidence="1">
    <location>
        <begin position="73"/>
        <end position="86"/>
    </location>
</feature>
<evidence type="ECO:0000256" key="1">
    <source>
        <dbReference type="SAM" id="MobiDB-lite"/>
    </source>
</evidence>
<keyword evidence="3" id="KW-1185">Reference proteome</keyword>
<dbReference type="EMBL" id="JAEPQZ010000017">
    <property type="protein sequence ID" value="KAG2172341.1"/>
    <property type="molecule type" value="Genomic_DNA"/>
</dbReference>
<accession>A0A8H7U6X7</accession>
<evidence type="ECO:0000313" key="2">
    <source>
        <dbReference type="EMBL" id="KAG2172341.1"/>
    </source>
</evidence>
<protein>
    <submittedName>
        <fullName evidence="2">Uncharacterized protein</fullName>
    </submittedName>
</protein>